<feature type="domain" description="DUF6824" evidence="2">
    <location>
        <begin position="29"/>
        <end position="140"/>
    </location>
</feature>
<evidence type="ECO:0000313" key="3">
    <source>
        <dbReference type="EMBL" id="KAG7345178.1"/>
    </source>
</evidence>
<organism evidence="3 4">
    <name type="scientific">Nitzschia inconspicua</name>
    <dbReference type="NCBI Taxonomy" id="303405"/>
    <lineage>
        <taxon>Eukaryota</taxon>
        <taxon>Sar</taxon>
        <taxon>Stramenopiles</taxon>
        <taxon>Ochrophyta</taxon>
        <taxon>Bacillariophyta</taxon>
        <taxon>Bacillariophyceae</taxon>
        <taxon>Bacillariophycidae</taxon>
        <taxon>Bacillariales</taxon>
        <taxon>Bacillariaceae</taxon>
        <taxon>Nitzschia</taxon>
    </lineage>
</organism>
<feature type="region of interest" description="Disordered" evidence="1">
    <location>
        <begin position="209"/>
        <end position="236"/>
    </location>
</feature>
<keyword evidence="4" id="KW-1185">Reference proteome</keyword>
<proteinExistence type="predicted"/>
<name>A0A9K3PF74_9STRA</name>
<feature type="region of interest" description="Disordered" evidence="1">
    <location>
        <begin position="159"/>
        <end position="186"/>
    </location>
</feature>
<dbReference type="AlphaFoldDB" id="A0A9K3PF74"/>
<reference evidence="3" key="2">
    <citation type="submission" date="2021-04" db="EMBL/GenBank/DDBJ databases">
        <authorList>
            <person name="Podell S."/>
        </authorList>
    </citation>
    <scope>NUCLEOTIDE SEQUENCE</scope>
    <source>
        <strain evidence="3">Hildebrandi</strain>
    </source>
</reference>
<dbReference type="Proteomes" id="UP000693970">
    <property type="component" value="Unassembled WGS sequence"/>
</dbReference>
<evidence type="ECO:0000313" key="4">
    <source>
        <dbReference type="Proteomes" id="UP000693970"/>
    </source>
</evidence>
<accession>A0A9K3PF74</accession>
<evidence type="ECO:0000259" key="2">
    <source>
        <dbReference type="Pfam" id="PF20710"/>
    </source>
</evidence>
<gene>
    <name evidence="3" type="ORF">IV203_032709</name>
</gene>
<comment type="caution">
    <text evidence="3">The sequence shown here is derived from an EMBL/GenBank/DDBJ whole genome shotgun (WGS) entry which is preliminary data.</text>
</comment>
<evidence type="ECO:0000256" key="1">
    <source>
        <dbReference type="SAM" id="MobiDB-lite"/>
    </source>
</evidence>
<dbReference type="InterPro" id="IPR049227">
    <property type="entry name" value="DUF6824"/>
</dbReference>
<dbReference type="Pfam" id="PF20710">
    <property type="entry name" value="DUF6824"/>
    <property type="match status" value="1"/>
</dbReference>
<dbReference type="EMBL" id="JAGRRH010000022">
    <property type="protein sequence ID" value="KAG7345178.1"/>
    <property type="molecule type" value="Genomic_DNA"/>
</dbReference>
<sequence length="375" mass="40841">MNTVDVLVERNGIEKEQPEKETTGLNSNDVILGRGSGANLKKGNVKFRQMVWDKYSEEMAGGELTTMEAIAAVKVKVANDVLDEIKSRGGRFLRKTLKAEGVSKSRPVEDSIISGGSSGDIVYEDVSDKEALEKIKQTLRFQIERRRTRGCNFGSWGTLHQTTFPTDPGGRARLQSGPPEKGGNAPLFQAIDDRLLQIISQQQISRLLHGSGEDSTSDTRPISKSPGAAASIAGHSPRDAITWPPLLTAAASAATMASKQIQNQRARSLLDGKCNQISPQGFDAFATVGFLSQQPMTSFLHAGRISTDASNSFRSPIITKTSEPNLPTSFEGFSSASANQLDMAALIRREELQLMLDRIRTQHLTSILRTSFTHK</sequence>
<protein>
    <recommendedName>
        <fullName evidence="2">DUF6824 domain-containing protein</fullName>
    </recommendedName>
</protein>
<reference evidence="3" key="1">
    <citation type="journal article" date="2021" name="Sci. Rep.">
        <title>Diploid genomic architecture of Nitzschia inconspicua, an elite biomass production diatom.</title>
        <authorList>
            <person name="Oliver A."/>
            <person name="Podell S."/>
            <person name="Pinowska A."/>
            <person name="Traller J.C."/>
            <person name="Smith S.R."/>
            <person name="McClure R."/>
            <person name="Beliaev A."/>
            <person name="Bohutskyi P."/>
            <person name="Hill E.A."/>
            <person name="Rabines A."/>
            <person name="Zheng H."/>
            <person name="Allen L.Z."/>
            <person name="Kuo A."/>
            <person name="Grigoriev I.V."/>
            <person name="Allen A.E."/>
            <person name="Hazlebeck D."/>
            <person name="Allen E.E."/>
        </authorList>
    </citation>
    <scope>NUCLEOTIDE SEQUENCE</scope>
    <source>
        <strain evidence="3">Hildebrandi</strain>
    </source>
</reference>